<reference evidence="9 10" key="1">
    <citation type="submission" date="2014-12" db="EMBL/GenBank/DDBJ databases">
        <title>Genome assembly of Enhygromyxa salina DSM 15201.</title>
        <authorList>
            <person name="Sharma G."/>
            <person name="Subramanian S."/>
        </authorList>
    </citation>
    <scope>NUCLEOTIDE SEQUENCE [LARGE SCALE GENOMIC DNA]</scope>
    <source>
        <strain evidence="9 10">DSM 15201</strain>
    </source>
</reference>
<evidence type="ECO:0000256" key="5">
    <source>
        <dbReference type="ARBA" id="ARBA00022857"/>
    </source>
</evidence>
<dbReference type="NCBIfam" id="TIGR00737">
    <property type="entry name" value="nifR3_yhdG"/>
    <property type="match status" value="1"/>
</dbReference>
<keyword evidence="2" id="KW-0285">Flavoprotein</keyword>
<dbReference type="GO" id="GO:0003723">
    <property type="term" value="F:RNA binding"/>
    <property type="evidence" value="ECO:0007669"/>
    <property type="project" value="TreeGrafter"/>
</dbReference>
<dbReference type="InterPro" id="IPR024036">
    <property type="entry name" value="tRNA-dHydroUridine_Synthase_C"/>
</dbReference>
<evidence type="ECO:0000256" key="2">
    <source>
        <dbReference type="ARBA" id="ARBA00022630"/>
    </source>
</evidence>
<evidence type="ECO:0000256" key="3">
    <source>
        <dbReference type="ARBA" id="ARBA00022643"/>
    </source>
</evidence>
<evidence type="ECO:0000256" key="1">
    <source>
        <dbReference type="ARBA" id="ARBA00001917"/>
    </source>
</evidence>
<gene>
    <name evidence="9" type="ORF">DB30_02129</name>
</gene>
<dbReference type="InterPro" id="IPR013785">
    <property type="entry name" value="Aldolase_TIM"/>
</dbReference>
<dbReference type="Pfam" id="PF01207">
    <property type="entry name" value="Dus"/>
    <property type="match status" value="1"/>
</dbReference>
<name>A0A0C2CL92_9BACT</name>
<keyword evidence="6" id="KW-0560">Oxidoreductase</keyword>
<evidence type="ECO:0000256" key="4">
    <source>
        <dbReference type="ARBA" id="ARBA00022694"/>
    </source>
</evidence>
<feature type="region of interest" description="Disordered" evidence="7">
    <location>
        <begin position="395"/>
        <end position="415"/>
    </location>
</feature>
<evidence type="ECO:0000256" key="7">
    <source>
        <dbReference type="SAM" id="MobiDB-lite"/>
    </source>
</evidence>
<keyword evidence="5" id="KW-0521">NADP</keyword>
<proteinExistence type="predicted"/>
<dbReference type="SUPFAM" id="SSF51395">
    <property type="entry name" value="FMN-linked oxidoreductases"/>
    <property type="match status" value="1"/>
</dbReference>
<dbReference type="AlphaFoldDB" id="A0A0C2CL92"/>
<dbReference type="PANTHER" id="PTHR45846">
    <property type="entry name" value="TRNA-DIHYDROURIDINE(47) SYNTHASE [NAD(P)(+)]-LIKE"/>
    <property type="match status" value="1"/>
</dbReference>
<keyword evidence="3" id="KW-0288">FMN</keyword>
<accession>A0A0C2CL92</accession>
<dbReference type="Gene3D" id="3.20.20.70">
    <property type="entry name" value="Aldolase class I"/>
    <property type="match status" value="1"/>
</dbReference>
<dbReference type="InterPro" id="IPR004652">
    <property type="entry name" value="DusB-like"/>
</dbReference>
<protein>
    <submittedName>
        <fullName evidence="9">tRNA dihydrouridine synthase B</fullName>
    </submittedName>
</protein>
<dbReference type="Gene3D" id="1.10.1200.80">
    <property type="entry name" value="Putative flavin oxidoreducatase, domain 2"/>
    <property type="match status" value="1"/>
</dbReference>
<evidence type="ECO:0000259" key="8">
    <source>
        <dbReference type="Pfam" id="PF01207"/>
    </source>
</evidence>
<dbReference type="InterPro" id="IPR018517">
    <property type="entry name" value="tRNA_hU_synthase_CS"/>
</dbReference>
<evidence type="ECO:0000313" key="10">
    <source>
        <dbReference type="Proteomes" id="UP000031599"/>
    </source>
</evidence>
<dbReference type="EMBL" id="JMCC02000157">
    <property type="protein sequence ID" value="KIG12011.1"/>
    <property type="molecule type" value="Genomic_DNA"/>
</dbReference>
<dbReference type="PROSITE" id="PS01136">
    <property type="entry name" value="UPF0034"/>
    <property type="match status" value="1"/>
</dbReference>
<dbReference type="GO" id="GO:0017150">
    <property type="term" value="F:tRNA dihydrouridine synthase activity"/>
    <property type="evidence" value="ECO:0007669"/>
    <property type="project" value="InterPro"/>
</dbReference>
<sequence length="415" mass="45001">MDPLAQSPSPPQANAVWLGDIELWPPVVLAPMAGVTDFPFRALCRRFATEAFARAGGSQPRAPKHTPGLFVSEMITARPLVEGDRKTLELASFGPSEWPRSLQLYGVDPYHVGEAVKRLVGEGRIDHLDMNFGCPVPKITRRGGGSAIPVKPKLLARIVHAAVSSAGAVPVTIKFRTGIDASLLTYRDAGRIGQEEGCAAVGLHARTAEQFYEDGANWDAIADLVTRVNIPVFGNGDIWEAHDATRMMRETGCAGVIIGRGCLGRPWLFAELIELMCGAAASEPPRFAIVAAVMREHAQAMVAWYGRESMAPSRGLLTVEQVAMRAFRKHASWYTKGFRASAALRERLMHVETLNELDALLGGCDGDEPFPEHALRAVRGKRGRQRKVALPAGYLDDLDDDRAPHVDAEQLSSGG</sequence>
<keyword evidence="4" id="KW-0819">tRNA processing</keyword>
<dbReference type="RefSeq" id="WP_205633161.1">
    <property type="nucleotide sequence ID" value="NZ_JMCC02000157.1"/>
</dbReference>
<feature type="domain" description="DUS-like FMN-binding" evidence="8">
    <location>
        <begin position="29"/>
        <end position="358"/>
    </location>
</feature>
<comment type="cofactor">
    <cofactor evidence="1">
        <name>FMN</name>
        <dbReference type="ChEBI" id="CHEBI:58210"/>
    </cofactor>
</comment>
<dbReference type="Proteomes" id="UP000031599">
    <property type="component" value="Unassembled WGS sequence"/>
</dbReference>
<dbReference type="PANTHER" id="PTHR45846:SF1">
    <property type="entry name" value="TRNA-DIHYDROURIDINE(47) SYNTHASE [NAD(P)(+)]-LIKE"/>
    <property type="match status" value="1"/>
</dbReference>
<organism evidence="9 10">
    <name type="scientific">Enhygromyxa salina</name>
    <dbReference type="NCBI Taxonomy" id="215803"/>
    <lineage>
        <taxon>Bacteria</taxon>
        <taxon>Pseudomonadati</taxon>
        <taxon>Myxococcota</taxon>
        <taxon>Polyangia</taxon>
        <taxon>Nannocystales</taxon>
        <taxon>Nannocystaceae</taxon>
        <taxon>Enhygromyxa</taxon>
    </lineage>
</organism>
<dbReference type="GO" id="GO:0050660">
    <property type="term" value="F:flavin adenine dinucleotide binding"/>
    <property type="evidence" value="ECO:0007669"/>
    <property type="project" value="InterPro"/>
</dbReference>
<dbReference type="InterPro" id="IPR035587">
    <property type="entry name" value="DUS-like_FMN-bd"/>
</dbReference>
<evidence type="ECO:0000313" key="9">
    <source>
        <dbReference type="EMBL" id="KIG12011.1"/>
    </source>
</evidence>
<comment type="caution">
    <text evidence="9">The sequence shown here is derived from an EMBL/GenBank/DDBJ whole genome shotgun (WGS) entry which is preliminary data.</text>
</comment>
<dbReference type="CDD" id="cd02801">
    <property type="entry name" value="DUS_like_FMN"/>
    <property type="match status" value="1"/>
</dbReference>
<evidence type="ECO:0000256" key="6">
    <source>
        <dbReference type="ARBA" id="ARBA00023002"/>
    </source>
</evidence>